<reference evidence="1 2" key="1">
    <citation type="submission" date="2016-11" db="EMBL/GenBank/DDBJ databases">
        <authorList>
            <person name="Jaros S."/>
            <person name="Januszkiewicz K."/>
            <person name="Wedrychowicz H."/>
        </authorList>
    </citation>
    <scope>NUCLEOTIDE SEQUENCE [LARGE SCALE GENOMIC DNA]</scope>
    <source>
        <strain evidence="1 2">DSM 784</strain>
    </source>
</reference>
<dbReference type="EMBL" id="FPIZ01000011">
    <property type="protein sequence ID" value="SFW68883.1"/>
    <property type="molecule type" value="Genomic_DNA"/>
</dbReference>
<name>A0A1K1RAP7_9BACT</name>
<dbReference type="Proteomes" id="UP000183788">
    <property type="component" value="Unassembled WGS sequence"/>
</dbReference>
<evidence type="ECO:0000313" key="2">
    <source>
        <dbReference type="Proteomes" id="UP000183788"/>
    </source>
</evidence>
<protein>
    <submittedName>
        <fullName evidence="1">Uncharacterized protein</fullName>
    </submittedName>
</protein>
<sequence length="45" mass="5168">MEKIDQKQQMEGIEGHQCMSAGVVIFSIRMRSLNSFGEFCVILFE</sequence>
<proteinExistence type="predicted"/>
<evidence type="ECO:0000313" key="1">
    <source>
        <dbReference type="EMBL" id="SFW68883.1"/>
    </source>
</evidence>
<organism evidence="1 2">
    <name type="scientific">Chitinophaga sancti</name>
    <dbReference type="NCBI Taxonomy" id="1004"/>
    <lineage>
        <taxon>Bacteria</taxon>
        <taxon>Pseudomonadati</taxon>
        <taxon>Bacteroidota</taxon>
        <taxon>Chitinophagia</taxon>
        <taxon>Chitinophagales</taxon>
        <taxon>Chitinophagaceae</taxon>
        <taxon>Chitinophaga</taxon>
    </lineage>
</organism>
<accession>A0A1K1RAP7</accession>
<dbReference type="AlphaFoldDB" id="A0A1K1RAP7"/>
<gene>
    <name evidence="1" type="ORF">SAMN05661012_03523</name>
</gene>